<proteinExistence type="predicted"/>
<reference evidence="2" key="1">
    <citation type="journal article" date="2020" name="Cell">
        <title>Large-Scale Comparative Analyses of Tick Genomes Elucidate Their Genetic Diversity and Vector Capacities.</title>
        <authorList>
            <consortium name="Tick Genome and Microbiome Consortium (TIGMIC)"/>
            <person name="Jia N."/>
            <person name="Wang J."/>
            <person name="Shi W."/>
            <person name="Du L."/>
            <person name="Sun Y."/>
            <person name="Zhan W."/>
            <person name="Jiang J.F."/>
            <person name="Wang Q."/>
            <person name="Zhang B."/>
            <person name="Ji P."/>
            <person name="Bell-Sakyi L."/>
            <person name="Cui X.M."/>
            <person name="Yuan T.T."/>
            <person name="Jiang B.G."/>
            <person name="Yang W.F."/>
            <person name="Lam T.T."/>
            <person name="Chang Q.C."/>
            <person name="Ding S.J."/>
            <person name="Wang X.J."/>
            <person name="Zhu J.G."/>
            <person name="Ruan X.D."/>
            <person name="Zhao L."/>
            <person name="Wei J.T."/>
            <person name="Ye R.Z."/>
            <person name="Que T.C."/>
            <person name="Du C.H."/>
            <person name="Zhou Y.H."/>
            <person name="Cheng J.X."/>
            <person name="Dai P.F."/>
            <person name="Guo W.B."/>
            <person name="Han X.H."/>
            <person name="Huang E.J."/>
            <person name="Li L.F."/>
            <person name="Wei W."/>
            <person name="Gao Y.C."/>
            <person name="Liu J.Z."/>
            <person name="Shao H.Z."/>
            <person name="Wang X."/>
            <person name="Wang C.C."/>
            <person name="Yang T.C."/>
            <person name="Huo Q.B."/>
            <person name="Li W."/>
            <person name="Chen H.Y."/>
            <person name="Chen S.E."/>
            <person name="Zhou L.G."/>
            <person name="Ni X.B."/>
            <person name="Tian J.H."/>
            <person name="Sheng Y."/>
            <person name="Liu T."/>
            <person name="Pan Y.S."/>
            <person name="Xia L.Y."/>
            <person name="Li J."/>
            <person name="Zhao F."/>
            <person name="Cao W.C."/>
        </authorList>
    </citation>
    <scope>NUCLEOTIDE SEQUENCE</scope>
    <source>
        <strain evidence="2">Rmic-2018</strain>
    </source>
</reference>
<dbReference type="AlphaFoldDB" id="A0A9J6E4S6"/>
<gene>
    <name evidence="2" type="ORF">HPB51_022153</name>
</gene>
<feature type="compositionally biased region" description="Low complexity" evidence="1">
    <location>
        <begin position="132"/>
        <end position="146"/>
    </location>
</feature>
<dbReference type="EMBL" id="JABSTU010000006">
    <property type="protein sequence ID" value="KAH8029033.1"/>
    <property type="molecule type" value="Genomic_DNA"/>
</dbReference>
<evidence type="ECO:0000256" key="1">
    <source>
        <dbReference type="SAM" id="MobiDB-lite"/>
    </source>
</evidence>
<accession>A0A9J6E4S6</accession>
<reference evidence="2" key="2">
    <citation type="submission" date="2021-09" db="EMBL/GenBank/DDBJ databases">
        <authorList>
            <person name="Jia N."/>
            <person name="Wang J."/>
            <person name="Shi W."/>
            <person name="Du L."/>
            <person name="Sun Y."/>
            <person name="Zhan W."/>
            <person name="Jiang J."/>
            <person name="Wang Q."/>
            <person name="Zhang B."/>
            <person name="Ji P."/>
            <person name="Sakyi L.B."/>
            <person name="Cui X."/>
            <person name="Yuan T."/>
            <person name="Jiang B."/>
            <person name="Yang W."/>
            <person name="Lam T.T.-Y."/>
            <person name="Chang Q."/>
            <person name="Ding S."/>
            <person name="Wang X."/>
            <person name="Zhu J."/>
            <person name="Ruan X."/>
            <person name="Zhao L."/>
            <person name="Wei J."/>
            <person name="Que T."/>
            <person name="Du C."/>
            <person name="Cheng J."/>
            <person name="Dai P."/>
            <person name="Han X."/>
            <person name="Huang E."/>
            <person name="Gao Y."/>
            <person name="Liu J."/>
            <person name="Shao H."/>
            <person name="Ye R."/>
            <person name="Li L."/>
            <person name="Wei W."/>
            <person name="Wang X."/>
            <person name="Wang C."/>
            <person name="Huo Q."/>
            <person name="Li W."/>
            <person name="Guo W."/>
            <person name="Chen H."/>
            <person name="Chen S."/>
            <person name="Zhou L."/>
            <person name="Zhou L."/>
            <person name="Ni X."/>
            <person name="Tian J."/>
            <person name="Zhou Y."/>
            <person name="Sheng Y."/>
            <person name="Liu T."/>
            <person name="Pan Y."/>
            <person name="Xia L."/>
            <person name="Li J."/>
            <person name="Zhao F."/>
            <person name="Cao W."/>
        </authorList>
    </citation>
    <scope>NUCLEOTIDE SEQUENCE</scope>
    <source>
        <strain evidence="2">Rmic-2018</strain>
        <tissue evidence="2">Larvae</tissue>
    </source>
</reference>
<comment type="caution">
    <text evidence="2">The sequence shown here is derived from an EMBL/GenBank/DDBJ whole genome shotgun (WGS) entry which is preliminary data.</text>
</comment>
<organism evidence="2 3">
    <name type="scientific">Rhipicephalus microplus</name>
    <name type="common">Cattle tick</name>
    <name type="synonym">Boophilus microplus</name>
    <dbReference type="NCBI Taxonomy" id="6941"/>
    <lineage>
        <taxon>Eukaryota</taxon>
        <taxon>Metazoa</taxon>
        <taxon>Ecdysozoa</taxon>
        <taxon>Arthropoda</taxon>
        <taxon>Chelicerata</taxon>
        <taxon>Arachnida</taxon>
        <taxon>Acari</taxon>
        <taxon>Parasitiformes</taxon>
        <taxon>Ixodida</taxon>
        <taxon>Ixodoidea</taxon>
        <taxon>Ixodidae</taxon>
        <taxon>Rhipicephalinae</taxon>
        <taxon>Rhipicephalus</taxon>
        <taxon>Boophilus</taxon>
    </lineage>
</organism>
<keyword evidence="3" id="KW-1185">Reference proteome</keyword>
<evidence type="ECO:0000313" key="2">
    <source>
        <dbReference type="EMBL" id="KAH8029033.1"/>
    </source>
</evidence>
<feature type="region of interest" description="Disordered" evidence="1">
    <location>
        <begin position="126"/>
        <end position="164"/>
    </location>
</feature>
<evidence type="ECO:0000313" key="3">
    <source>
        <dbReference type="Proteomes" id="UP000821866"/>
    </source>
</evidence>
<dbReference type="Proteomes" id="UP000821866">
    <property type="component" value="Chromosome 4"/>
</dbReference>
<protein>
    <submittedName>
        <fullName evidence="2">Uncharacterized protein</fullName>
    </submittedName>
</protein>
<sequence length="223" mass="24622">MEKMMVTQSDMLMRITKLETVLVTEQERTRAMGEKLKSAEEALAKIIQTEADDTGSGAISWPYYWDIHRSLGYLPLHDESLADESGCNQNSPAEETLIGKAWGAVQDGQLINGSRSPFPVVASESACSPQRSTSLETTEAASSCEAGLDSESSKKSQKSGRGNLLHQHFSHNCSRSNANFVSLSNDDEERELQLEEEQLKIFKDIPSIDEKLLSVLGEIVKKK</sequence>
<name>A0A9J6E4S6_RHIMP</name>